<protein>
    <recommendedName>
        <fullName evidence="12">ADP,ATP carrier protein</fullName>
    </recommendedName>
</protein>
<feature type="transmembrane region" description="Helical" evidence="9">
    <location>
        <begin position="78"/>
        <end position="103"/>
    </location>
</feature>
<evidence type="ECO:0000256" key="2">
    <source>
        <dbReference type="ARBA" id="ARBA00007127"/>
    </source>
</evidence>
<feature type="transmembrane region" description="Helical" evidence="9">
    <location>
        <begin position="343"/>
        <end position="374"/>
    </location>
</feature>
<keyword evidence="4 9" id="KW-0812">Transmembrane</keyword>
<evidence type="ECO:0000256" key="1">
    <source>
        <dbReference type="ARBA" id="ARBA00004141"/>
    </source>
</evidence>
<evidence type="ECO:0000256" key="7">
    <source>
        <dbReference type="ARBA" id="ARBA00022989"/>
    </source>
</evidence>
<comment type="similarity">
    <text evidence="2">Belongs to the ADP/ATP translocase tlc family.</text>
</comment>
<keyword evidence="8 9" id="KW-0472">Membrane</keyword>
<dbReference type="Proteomes" id="UP000580839">
    <property type="component" value="Unassembled WGS sequence"/>
</dbReference>
<proteinExistence type="inferred from homology"/>
<keyword evidence="7 9" id="KW-1133">Transmembrane helix</keyword>
<evidence type="ECO:0000313" key="11">
    <source>
        <dbReference type="Proteomes" id="UP000580839"/>
    </source>
</evidence>
<dbReference type="GO" id="GO:0005471">
    <property type="term" value="F:ATP:ADP antiporter activity"/>
    <property type="evidence" value="ECO:0007669"/>
    <property type="project" value="InterPro"/>
</dbReference>
<accession>A0A849SPN4</accession>
<dbReference type="GO" id="GO:0005524">
    <property type="term" value="F:ATP binding"/>
    <property type="evidence" value="ECO:0007669"/>
    <property type="project" value="UniProtKB-KW"/>
</dbReference>
<evidence type="ECO:0000256" key="8">
    <source>
        <dbReference type="ARBA" id="ARBA00023136"/>
    </source>
</evidence>
<feature type="transmembrane region" description="Helical" evidence="9">
    <location>
        <begin position="140"/>
        <end position="162"/>
    </location>
</feature>
<dbReference type="EMBL" id="JABFRW010000078">
    <property type="protein sequence ID" value="NOT33905.1"/>
    <property type="molecule type" value="Genomic_DNA"/>
</dbReference>
<feature type="transmembrane region" description="Helical" evidence="9">
    <location>
        <begin position="20"/>
        <end position="42"/>
    </location>
</feature>
<name>A0A849SPN4_UNCEI</name>
<evidence type="ECO:0000256" key="9">
    <source>
        <dbReference type="SAM" id="Phobius"/>
    </source>
</evidence>
<feature type="transmembrane region" description="Helical" evidence="9">
    <location>
        <begin position="237"/>
        <end position="258"/>
    </location>
</feature>
<comment type="caution">
    <text evidence="10">The sequence shown here is derived from an EMBL/GenBank/DDBJ whole genome shotgun (WGS) entry which is preliminary data.</text>
</comment>
<evidence type="ECO:0000313" key="10">
    <source>
        <dbReference type="EMBL" id="NOT33905.1"/>
    </source>
</evidence>
<evidence type="ECO:0000256" key="6">
    <source>
        <dbReference type="ARBA" id="ARBA00022840"/>
    </source>
</evidence>
<organism evidence="10 11">
    <name type="scientific">Eiseniibacteriota bacterium</name>
    <dbReference type="NCBI Taxonomy" id="2212470"/>
    <lineage>
        <taxon>Bacteria</taxon>
        <taxon>Candidatus Eiseniibacteriota</taxon>
    </lineage>
</organism>
<keyword evidence="6" id="KW-0067">ATP-binding</keyword>
<dbReference type="AlphaFoldDB" id="A0A849SPN4"/>
<keyword evidence="3" id="KW-0813">Transport</keyword>
<dbReference type="InterPro" id="IPR036259">
    <property type="entry name" value="MFS_trans_sf"/>
</dbReference>
<comment type="subcellular location">
    <subcellularLocation>
        <location evidence="1">Membrane</location>
        <topology evidence="1">Multi-pass membrane protein</topology>
    </subcellularLocation>
</comment>
<sequence>MASQVASRAVRDTLFLSNFALASLPIMIVAASALAIVAAWLATRAAARLGAARFVTLAMLASAVLTIGEWGLTLARPALGAIALYLHVAAIGPLLISGFWSMLSERIEPRAARRSLARILAIGTLGGLAGGVLAERLTSLGGVAATFPALALAHAGCAWATWRFPPLPARVAKAPEPPSALGSREAMRRLIATPYLRNLALLVLGSAASAALLDFVFKAQVTDAWRGSHELMRVFSTFYAATALLTFAIQSLFARAALEHGGLARTIGSLPAAVVGGATVALVAPGAASAIAARGLELVMRGSLFRAGYELLYTPIPPAEKRATRALVDVACDRLGDAVGAGLILLVLGVAAGASMPVLLGLAVASSAAVLAVVSRVQRGYIASLEAGLRVGELRLDPLEVQDLTTRTTLSTMLPVALARSVEEAAGGAASHVRRLVDTLLDPATDVSIRRRIPRLLTDYPTPLAVEGLTGGLDDARFEVRYRCGVALARLIERDEHLRADSARILSAVRREAAVGHPVWESQRLLERLEEREESTFVDDFLRERAGRTLQHTFTLLSMVLPREPLRIAFRGLFAGDRMLRGTALEYLESVLPPDVREVLWPHLEPDRTPQRVDVEPSRDRDQILRDLMHANPSIEINLAELRAQQEPRPDAERP</sequence>
<dbReference type="GO" id="GO:0016020">
    <property type="term" value="C:membrane"/>
    <property type="evidence" value="ECO:0007669"/>
    <property type="project" value="UniProtKB-SubCell"/>
</dbReference>
<dbReference type="InterPro" id="IPR004667">
    <property type="entry name" value="ADP_ATP_car_bac_type"/>
</dbReference>
<evidence type="ECO:0000256" key="3">
    <source>
        <dbReference type="ARBA" id="ARBA00022448"/>
    </source>
</evidence>
<evidence type="ECO:0000256" key="5">
    <source>
        <dbReference type="ARBA" id="ARBA00022741"/>
    </source>
</evidence>
<gene>
    <name evidence="10" type="ORF">HOP12_07020</name>
</gene>
<feature type="transmembrane region" description="Helical" evidence="9">
    <location>
        <begin position="115"/>
        <end position="134"/>
    </location>
</feature>
<keyword evidence="5" id="KW-0547">Nucleotide-binding</keyword>
<feature type="transmembrane region" description="Helical" evidence="9">
    <location>
        <begin position="54"/>
        <end position="72"/>
    </location>
</feature>
<evidence type="ECO:0008006" key="12">
    <source>
        <dbReference type="Google" id="ProtNLM"/>
    </source>
</evidence>
<dbReference type="SUPFAM" id="SSF103473">
    <property type="entry name" value="MFS general substrate transporter"/>
    <property type="match status" value="1"/>
</dbReference>
<dbReference type="PANTHER" id="PTHR31187:SF1">
    <property type="entry name" value="ADP,ATP CARRIER PROTEIN 1"/>
    <property type="match status" value="1"/>
</dbReference>
<feature type="transmembrane region" description="Helical" evidence="9">
    <location>
        <begin position="270"/>
        <end position="293"/>
    </location>
</feature>
<evidence type="ECO:0000256" key="4">
    <source>
        <dbReference type="ARBA" id="ARBA00022692"/>
    </source>
</evidence>
<dbReference type="PANTHER" id="PTHR31187">
    <property type="match status" value="1"/>
</dbReference>
<reference evidence="10 11" key="1">
    <citation type="submission" date="2020-04" db="EMBL/GenBank/DDBJ databases">
        <title>Metagenomic profiling of ammonia- and methane-oxidizing microorganisms in a Dutch drinking water treatment plant.</title>
        <authorList>
            <person name="Poghosyan L."/>
            <person name="Leucker S."/>
        </authorList>
    </citation>
    <scope>NUCLEOTIDE SEQUENCE [LARGE SCALE GENOMIC DNA]</scope>
    <source>
        <strain evidence="10">S-RSF-IL-03</strain>
    </source>
</reference>
<feature type="transmembrane region" description="Helical" evidence="9">
    <location>
        <begin position="195"/>
        <end position="217"/>
    </location>
</feature>